<protein>
    <submittedName>
        <fullName evidence="2">Uncharacterized protein</fullName>
    </submittedName>
</protein>
<accession>H1VE92</accession>
<feature type="compositionally biased region" description="Polar residues" evidence="1">
    <location>
        <begin position="49"/>
        <end position="66"/>
    </location>
</feature>
<feature type="region of interest" description="Disordered" evidence="1">
    <location>
        <begin position="40"/>
        <end position="90"/>
    </location>
</feature>
<evidence type="ECO:0000313" key="3">
    <source>
        <dbReference type="Proteomes" id="UP000007174"/>
    </source>
</evidence>
<dbReference type="HOGENOM" id="CLU_2446594_0_0_1"/>
<proteinExistence type="predicted"/>
<dbReference type="EMBL" id="CACQ02003029">
    <property type="protein sequence ID" value="CCF38545.1"/>
    <property type="molecule type" value="Genomic_DNA"/>
</dbReference>
<evidence type="ECO:0000256" key="1">
    <source>
        <dbReference type="SAM" id="MobiDB-lite"/>
    </source>
</evidence>
<name>H1VE92_COLHI</name>
<feature type="compositionally biased region" description="Basic residues" evidence="1">
    <location>
        <begin position="72"/>
        <end position="90"/>
    </location>
</feature>
<reference evidence="3" key="1">
    <citation type="journal article" date="2012" name="Nat. Genet.">
        <title>Lifestyle transitions in plant pathogenic Colletotrichum fungi deciphered by genome and transcriptome analyses.</title>
        <authorList>
            <person name="O'Connell R.J."/>
            <person name="Thon M.R."/>
            <person name="Hacquard S."/>
            <person name="Amyotte S.G."/>
            <person name="Kleemann J."/>
            <person name="Torres M.F."/>
            <person name="Damm U."/>
            <person name="Buiate E.A."/>
            <person name="Epstein L."/>
            <person name="Alkan N."/>
            <person name="Altmueller J."/>
            <person name="Alvarado-Balderrama L."/>
            <person name="Bauser C.A."/>
            <person name="Becker C."/>
            <person name="Birren B.W."/>
            <person name="Chen Z."/>
            <person name="Choi J."/>
            <person name="Crouch J.A."/>
            <person name="Duvick J.P."/>
            <person name="Farman M.A."/>
            <person name="Gan P."/>
            <person name="Heiman D."/>
            <person name="Henrissat B."/>
            <person name="Howard R.J."/>
            <person name="Kabbage M."/>
            <person name="Koch C."/>
            <person name="Kracher B."/>
            <person name="Kubo Y."/>
            <person name="Law A.D."/>
            <person name="Lebrun M.-H."/>
            <person name="Lee Y.-H."/>
            <person name="Miyara I."/>
            <person name="Moore N."/>
            <person name="Neumann U."/>
            <person name="Nordstroem K."/>
            <person name="Panaccione D.G."/>
            <person name="Panstruga R."/>
            <person name="Place M."/>
            <person name="Proctor R.H."/>
            <person name="Prusky D."/>
            <person name="Rech G."/>
            <person name="Reinhardt R."/>
            <person name="Rollins J.A."/>
            <person name="Rounsley S."/>
            <person name="Schardl C.L."/>
            <person name="Schwartz D.C."/>
            <person name="Shenoy N."/>
            <person name="Shirasu K."/>
            <person name="Sikhakolli U.R."/>
            <person name="Stueber K."/>
            <person name="Sukno S.A."/>
            <person name="Sweigard J.A."/>
            <person name="Takano Y."/>
            <person name="Takahara H."/>
            <person name="Trail F."/>
            <person name="van der Does H.C."/>
            <person name="Voll L.M."/>
            <person name="Will I."/>
            <person name="Young S."/>
            <person name="Zeng Q."/>
            <person name="Zhang J."/>
            <person name="Zhou S."/>
            <person name="Dickman M.B."/>
            <person name="Schulze-Lefert P."/>
            <person name="Ver Loren van Themaat E."/>
            <person name="Ma L.-J."/>
            <person name="Vaillancourt L.J."/>
        </authorList>
    </citation>
    <scope>NUCLEOTIDE SEQUENCE [LARGE SCALE GENOMIC DNA]</scope>
    <source>
        <strain evidence="3">IMI 349063</strain>
    </source>
</reference>
<dbReference type="Proteomes" id="UP000007174">
    <property type="component" value="Unassembled WGS sequence"/>
</dbReference>
<dbReference type="AlphaFoldDB" id="H1VE92"/>
<feature type="non-terminal residue" evidence="2">
    <location>
        <position position="90"/>
    </location>
</feature>
<sequence length="90" mass="10779">ENFFIPTTTVVGIAAFTSRDLHRWKKHRFWEPGALREARKNIDVPQPPTNTLADSINHITKEQNSPPIDRPTRKRRRRRRRRAQRQRLTD</sequence>
<evidence type="ECO:0000313" key="2">
    <source>
        <dbReference type="EMBL" id="CCF38545.1"/>
    </source>
</evidence>
<gene>
    <name evidence="2" type="ORF">CH063_09606</name>
</gene>
<organism evidence="2 3">
    <name type="scientific">Colletotrichum higginsianum (strain IMI 349063)</name>
    <name type="common">Crucifer anthracnose fungus</name>
    <dbReference type="NCBI Taxonomy" id="759273"/>
    <lineage>
        <taxon>Eukaryota</taxon>
        <taxon>Fungi</taxon>
        <taxon>Dikarya</taxon>
        <taxon>Ascomycota</taxon>
        <taxon>Pezizomycotina</taxon>
        <taxon>Sordariomycetes</taxon>
        <taxon>Hypocreomycetidae</taxon>
        <taxon>Glomerellales</taxon>
        <taxon>Glomerellaceae</taxon>
        <taxon>Colletotrichum</taxon>
        <taxon>Colletotrichum destructivum species complex</taxon>
    </lineage>
</organism>